<name>A0ACC3S5Q1_9PEZI</name>
<accession>A0ACC3S5Q1</accession>
<dbReference type="EMBL" id="JAMKPW020000042">
    <property type="protein sequence ID" value="KAK8195881.1"/>
    <property type="molecule type" value="Genomic_DNA"/>
</dbReference>
<sequence>MASTTPREGHRNQGEFYFRQFQKKNKAREASRKAEEAVLKVDDVQRQQTVRHLVDIILKAQTDAQLVERLLWCNLPTTSLAWSNTFVPVEGAVKGFRVYLTKAKRNLLCKRLAVPKTGHEQRFSRNVFLIESLNLPLGKTVLEYRTMHVPLATDSANYNTGNPPEPGMGDELSRPKPPRSLFSTRPITPAEWKSSLSFPEALRQLASDFEVELEATVVGDSIEECGTAPLEIIRDRPDEVIRLAHRKLHTWPYSEVPTCWRRLYEEGSIRKAINMIKAQAEIQATDFKGRKRYRDGTTKIESTDASYSAQPDTPNQLCREDGEDDWIANVVRVLDMGLILTGAPGRSQLITDLLDSLQLFLVPTEESSNNSQKDKAKVYDSGLPHSFPVPPPLPTFQPVSSNREDFVRLDRLDFTEFQSHLDTHATPIIIKDALTSWPAISDPSHRWADPTYLLNSTLGGRRLVPVELGRSYTSSDWGQKILTFAEYMHTYLLDPQPETVGYLAQHDLFAQIPSLRADTVTPDYCYTEPPRSAQQQAGAVATATLEEPLRNAWLGPRGTISPLHTDPYHNILCQVVGCKYVRLYAPEQTKNLYPRGTDAAGVNMENTSFVDVEVARRVFGETDNETGAEEERSSGPSLRQRSRGSGGRVNSKSIASRPSAAGPLIPPNGDLKSACHNYTSTSPKSPNQHQNPSLTRRQMRPKGSLRMYDFSLHNTNPYLPTYLPTCLTSSPNDRTSPPYAPVDYAPGSRQIACSRRMPPADPTNPPGKVKDAWSQLRDTYCKLPYLTLAEIWTFYYVMCDGGWPLVTMPALASPLWWMASHDIACFATATATATAAALLRPAAACDKASHGTCVGEIPYGCGRFLIVFDGVREDCYGARGIEVALLGSSRAGGKLLYEQSVRRGLVYGYIGSRQNNQSTRGTRAQRTGKTTPATSTSPALRGAREAHK</sequence>
<protein>
    <submittedName>
        <fullName evidence="1">Uncharacterized protein</fullName>
    </submittedName>
</protein>
<organism evidence="1 2">
    <name type="scientific">Zalaria obscura</name>
    <dbReference type="NCBI Taxonomy" id="2024903"/>
    <lineage>
        <taxon>Eukaryota</taxon>
        <taxon>Fungi</taxon>
        <taxon>Dikarya</taxon>
        <taxon>Ascomycota</taxon>
        <taxon>Pezizomycotina</taxon>
        <taxon>Dothideomycetes</taxon>
        <taxon>Dothideomycetidae</taxon>
        <taxon>Dothideales</taxon>
        <taxon>Zalariaceae</taxon>
        <taxon>Zalaria</taxon>
    </lineage>
</organism>
<gene>
    <name evidence="1" type="ORF">M8818_007032</name>
</gene>
<keyword evidence="2" id="KW-1185">Reference proteome</keyword>
<dbReference type="Proteomes" id="UP001320706">
    <property type="component" value="Unassembled WGS sequence"/>
</dbReference>
<evidence type="ECO:0000313" key="1">
    <source>
        <dbReference type="EMBL" id="KAK8195881.1"/>
    </source>
</evidence>
<evidence type="ECO:0000313" key="2">
    <source>
        <dbReference type="Proteomes" id="UP001320706"/>
    </source>
</evidence>
<comment type="caution">
    <text evidence="1">The sequence shown here is derived from an EMBL/GenBank/DDBJ whole genome shotgun (WGS) entry which is preliminary data.</text>
</comment>
<proteinExistence type="predicted"/>
<reference evidence="1" key="1">
    <citation type="submission" date="2024-02" db="EMBL/GenBank/DDBJ databases">
        <title>Metagenome Assembled Genome of Zalaria obscura JY119.</title>
        <authorList>
            <person name="Vighnesh L."/>
            <person name="Jagadeeshwari U."/>
            <person name="Venkata Ramana C."/>
            <person name="Sasikala C."/>
        </authorList>
    </citation>
    <scope>NUCLEOTIDE SEQUENCE</scope>
    <source>
        <strain evidence="1">JY119</strain>
    </source>
</reference>